<reference evidence="5 6" key="1">
    <citation type="submission" date="2020-08" db="EMBL/GenBank/DDBJ databases">
        <title>Genomic Encyclopedia of Type Strains, Phase IV (KMG-V): Genome sequencing to study the core and pangenomes of soil and plant-associated prokaryotes.</title>
        <authorList>
            <person name="Whitman W."/>
        </authorList>
    </citation>
    <scope>NUCLEOTIDE SEQUENCE [LARGE SCALE GENOMIC DNA]</scope>
    <source>
        <strain evidence="5 6">S3M1</strain>
    </source>
</reference>
<evidence type="ECO:0000313" key="5">
    <source>
        <dbReference type="EMBL" id="MBB5637304.1"/>
    </source>
</evidence>
<dbReference type="PANTHER" id="PTHR43976:SF16">
    <property type="entry name" value="SHORT-CHAIN DEHYDROGENASE_REDUCTASE FAMILY PROTEIN"/>
    <property type="match status" value="1"/>
</dbReference>
<sequence length="281" mass="30487">MGTVNKVWYITGASKGMGLSLVQNLLNQGHQVVATSRKLTVLKNAVDPVFDSFFLPVEVDLGDEDSIARSFKLAIEKFGRIDVVVNNAGYGTGGALEELSGKEIGENFDVNFFAVIRVIQKALPYLRAQQSGHIMNISSIAGFAPGTGWSVYAAAKFAVSGLSEALANDLKPLGIQVTAVSPGWFRTSFATAESIVFSENQLQEYDYIREFHAKFNAMNGNQLGNPEKVADVLIQLAESENPPVNFFMGSDACQRAENKIKILSEEMESWKSLSGITDFGG</sequence>
<dbReference type="InterPro" id="IPR020904">
    <property type="entry name" value="Sc_DH/Rdtase_CS"/>
</dbReference>
<proteinExistence type="inferred from homology"/>
<dbReference type="InterPro" id="IPR051911">
    <property type="entry name" value="SDR_oxidoreductase"/>
</dbReference>
<comment type="caution">
    <text evidence="5">The sequence shown here is derived from an EMBL/GenBank/DDBJ whole genome shotgun (WGS) entry which is preliminary data.</text>
</comment>
<dbReference type="PANTHER" id="PTHR43976">
    <property type="entry name" value="SHORT CHAIN DEHYDROGENASE"/>
    <property type="match status" value="1"/>
</dbReference>
<gene>
    <name evidence="5" type="ORF">HDE68_003219</name>
</gene>
<keyword evidence="2" id="KW-0560">Oxidoreductase</keyword>
<accession>A0A7W8ZNI0</accession>
<dbReference type="PRINTS" id="PR00080">
    <property type="entry name" value="SDRFAMILY"/>
</dbReference>
<dbReference type="RefSeq" id="WP_183883193.1">
    <property type="nucleotide sequence ID" value="NZ_JACHCE010000005.1"/>
</dbReference>
<dbReference type="SMART" id="SM00822">
    <property type="entry name" value="PKS_KR"/>
    <property type="match status" value="1"/>
</dbReference>
<dbReference type="PROSITE" id="PS00061">
    <property type="entry name" value="ADH_SHORT"/>
    <property type="match status" value="1"/>
</dbReference>
<dbReference type="Proteomes" id="UP000537204">
    <property type="component" value="Unassembled WGS sequence"/>
</dbReference>
<evidence type="ECO:0000256" key="3">
    <source>
        <dbReference type="RuleBase" id="RU000363"/>
    </source>
</evidence>
<comment type="similarity">
    <text evidence="1 3">Belongs to the short-chain dehydrogenases/reductases (SDR) family.</text>
</comment>
<dbReference type="AlphaFoldDB" id="A0A7W8ZNI0"/>
<dbReference type="Gene3D" id="3.40.50.720">
    <property type="entry name" value="NAD(P)-binding Rossmann-like Domain"/>
    <property type="match status" value="1"/>
</dbReference>
<protein>
    <submittedName>
        <fullName evidence="5">NAD(P)-dependent dehydrogenase (Short-subunit alcohol dehydrogenase family)</fullName>
    </submittedName>
</protein>
<dbReference type="InterPro" id="IPR057326">
    <property type="entry name" value="KR_dom"/>
</dbReference>
<evidence type="ECO:0000256" key="1">
    <source>
        <dbReference type="ARBA" id="ARBA00006484"/>
    </source>
</evidence>
<dbReference type="InterPro" id="IPR036291">
    <property type="entry name" value="NAD(P)-bd_dom_sf"/>
</dbReference>
<evidence type="ECO:0000256" key="2">
    <source>
        <dbReference type="ARBA" id="ARBA00023002"/>
    </source>
</evidence>
<dbReference type="GO" id="GO:0016491">
    <property type="term" value="F:oxidoreductase activity"/>
    <property type="evidence" value="ECO:0007669"/>
    <property type="project" value="UniProtKB-KW"/>
</dbReference>
<feature type="domain" description="Ketoreductase" evidence="4">
    <location>
        <begin position="6"/>
        <end position="187"/>
    </location>
</feature>
<dbReference type="EMBL" id="JACHCE010000005">
    <property type="protein sequence ID" value="MBB5637304.1"/>
    <property type="molecule type" value="Genomic_DNA"/>
</dbReference>
<evidence type="ECO:0000313" key="6">
    <source>
        <dbReference type="Proteomes" id="UP000537204"/>
    </source>
</evidence>
<dbReference type="InterPro" id="IPR002347">
    <property type="entry name" value="SDR_fam"/>
</dbReference>
<name>A0A7W8ZNI0_9SPHI</name>
<dbReference type="SUPFAM" id="SSF51735">
    <property type="entry name" value="NAD(P)-binding Rossmann-fold domains"/>
    <property type="match status" value="1"/>
</dbReference>
<evidence type="ECO:0000259" key="4">
    <source>
        <dbReference type="SMART" id="SM00822"/>
    </source>
</evidence>
<dbReference type="Pfam" id="PF00106">
    <property type="entry name" value="adh_short"/>
    <property type="match status" value="1"/>
</dbReference>
<organism evidence="5 6">
    <name type="scientific">Pedobacter cryoconitis</name>
    <dbReference type="NCBI Taxonomy" id="188932"/>
    <lineage>
        <taxon>Bacteria</taxon>
        <taxon>Pseudomonadati</taxon>
        <taxon>Bacteroidota</taxon>
        <taxon>Sphingobacteriia</taxon>
        <taxon>Sphingobacteriales</taxon>
        <taxon>Sphingobacteriaceae</taxon>
        <taxon>Pedobacter</taxon>
    </lineage>
</organism>
<dbReference type="CDD" id="cd05374">
    <property type="entry name" value="17beta-HSD-like_SDR_c"/>
    <property type="match status" value="1"/>
</dbReference>
<dbReference type="PRINTS" id="PR00081">
    <property type="entry name" value="GDHRDH"/>
</dbReference>